<dbReference type="GO" id="GO:0005886">
    <property type="term" value="C:plasma membrane"/>
    <property type="evidence" value="ECO:0007669"/>
    <property type="project" value="UniProtKB-SubCell"/>
</dbReference>
<dbReference type="InterPro" id="IPR025405">
    <property type="entry name" value="DUF4131"/>
</dbReference>
<keyword evidence="2" id="KW-1003">Cell membrane</keyword>
<keyword evidence="4" id="KW-1133">Transmembrane helix</keyword>
<evidence type="ECO:0000256" key="1">
    <source>
        <dbReference type="ARBA" id="ARBA00004651"/>
    </source>
</evidence>
<protein>
    <submittedName>
        <fullName evidence="7">ComE operon protein 3</fullName>
    </submittedName>
</protein>
<sequence length="783" mass="86726">MKYKYLLLPLAAVSATAGIAAAHVFWVLLLFLLYLLFIMIKTKQHAPVIVCLVSFCLYFFLYTVCDAANVTRYQAGSYTEQVVITNIPKVDGAKMSAVIRTHDKEKWAASYKIRSLEEKRLIEQLEPGMRCTFTGSLEQPAHATVPGGFDYKEYLYSQQIHWLFSVTSIQQCEKSKQPLFKLLNIRKNLISIIRNHVPESSAGIVEALTLGERFSIEDDILSAYQNLGVVHLMAISGMHVGLITAGLFYALIRIGLTREKAGILLLLFLPVYTLLSGAAPSVLRASLMLGFYIAGTLVKRGIHSSAALSLSYLLLLLFNPYFLWQAGFQLSFAVSASLILSSSILKKAGKSRLAGLAMASFIAELSSLPFLLYHFQQISLVSFPMNMVMVPFYTLFVIPVSVIGFLLLLLSGQMGECLFDMFDLVMKPVHDFITYAASVDLFTMIVSKPDFLSLLLLAVSVFTLFAALEKGGFLKLRKSVLFFCAVLAYLICRPYFSPWGEADMLDIGQGDSLFISAPHRKGTVMVDTGGVIAYPGESWKEKRHPYSIGEKVLIPFLNGKGVKKLDALILTHADQDHIGEAGVLIKNHRVKRLIVPVGFVKEPKDQNILNMAKENNIPVAEAKRGDTITAGDLQFQVLSPESSDGRSKNDSSLVLWTVLSGVSWLLTGDLESDGETEVLKTYPNLKADILKAGHHGSKSSTSEAFLKQLQPEAALISAGKENRYHHPHEEVLDRLKAYSVNVLRTDISGTIQYRFKKGAGTFSVFPPYDIEEIRAQEVKKTAD</sequence>
<evidence type="ECO:0000256" key="3">
    <source>
        <dbReference type="ARBA" id="ARBA00022692"/>
    </source>
</evidence>
<evidence type="ECO:0000313" key="8">
    <source>
        <dbReference type="Proteomes" id="UP000587477"/>
    </source>
</evidence>
<keyword evidence="5" id="KW-0472">Membrane</keyword>
<dbReference type="PANTHER" id="PTHR30619:SF1">
    <property type="entry name" value="RECOMBINATION PROTEIN 2"/>
    <property type="match status" value="1"/>
</dbReference>
<dbReference type="GO" id="GO:0030420">
    <property type="term" value="P:establishment of competence for transformation"/>
    <property type="evidence" value="ECO:0007669"/>
    <property type="project" value="InterPro"/>
</dbReference>
<dbReference type="Proteomes" id="UP000587477">
    <property type="component" value="Chromosome"/>
</dbReference>
<dbReference type="RefSeq" id="WP_025649830.1">
    <property type="nucleotide sequence ID" value="NZ_CP017775.1"/>
</dbReference>
<keyword evidence="3" id="KW-0812">Transmembrane</keyword>
<dbReference type="InterPro" id="IPR035681">
    <property type="entry name" value="ComA-like_MBL"/>
</dbReference>
<dbReference type="InterPro" id="IPR052159">
    <property type="entry name" value="Competence_DNA_uptake"/>
</dbReference>
<dbReference type="AlphaFoldDB" id="A0A411A869"/>
<evidence type="ECO:0000313" key="7">
    <source>
        <dbReference type="EMBL" id="QOY28243.1"/>
    </source>
</evidence>
<dbReference type="Pfam" id="PF03772">
    <property type="entry name" value="Competence"/>
    <property type="match status" value="1"/>
</dbReference>
<dbReference type="NCBIfam" id="TIGR00360">
    <property type="entry name" value="ComEC_N-term"/>
    <property type="match status" value="1"/>
</dbReference>
<organism evidence="7 8">
    <name type="scientific">Bacillus velezensis</name>
    <dbReference type="NCBI Taxonomy" id="492670"/>
    <lineage>
        <taxon>Bacteria</taxon>
        <taxon>Bacillati</taxon>
        <taxon>Bacillota</taxon>
        <taxon>Bacilli</taxon>
        <taxon>Bacillales</taxon>
        <taxon>Bacillaceae</taxon>
        <taxon>Bacillus</taxon>
        <taxon>Bacillus amyloliquefaciens group</taxon>
    </lineage>
</organism>
<evidence type="ECO:0000256" key="4">
    <source>
        <dbReference type="ARBA" id="ARBA00022989"/>
    </source>
</evidence>
<dbReference type="Pfam" id="PF13567">
    <property type="entry name" value="DUF4131"/>
    <property type="match status" value="1"/>
</dbReference>
<dbReference type="InterPro" id="IPR004477">
    <property type="entry name" value="ComEC_N"/>
</dbReference>
<dbReference type="InterPro" id="IPR036866">
    <property type="entry name" value="RibonucZ/Hydroxyglut_hydro"/>
</dbReference>
<dbReference type="EMBL" id="CP063687">
    <property type="protein sequence ID" value="QOY28243.1"/>
    <property type="molecule type" value="Genomic_DNA"/>
</dbReference>
<evidence type="ECO:0000256" key="2">
    <source>
        <dbReference type="ARBA" id="ARBA00022475"/>
    </source>
</evidence>
<dbReference type="InterPro" id="IPR004797">
    <property type="entry name" value="Competence_ComEC/Rec2"/>
</dbReference>
<dbReference type="NCBIfam" id="TIGR00361">
    <property type="entry name" value="ComEC_Rec2"/>
    <property type="match status" value="1"/>
</dbReference>
<accession>A0A411A869</accession>
<evidence type="ECO:0000256" key="5">
    <source>
        <dbReference type="ARBA" id="ARBA00023136"/>
    </source>
</evidence>
<dbReference type="SUPFAM" id="SSF56281">
    <property type="entry name" value="Metallo-hydrolase/oxidoreductase"/>
    <property type="match status" value="1"/>
</dbReference>
<proteinExistence type="predicted"/>
<dbReference type="Gene3D" id="3.60.15.10">
    <property type="entry name" value="Ribonuclease Z/Hydroxyacylglutathione hydrolase-like"/>
    <property type="match status" value="1"/>
</dbReference>
<dbReference type="Pfam" id="PF00753">
    <property type="entry name" value="Lactamase_B"/>
    <property type="match status" value="1"/>
</dbReference>
<dbReference type="CDD" id="cd07731">
    <property type="entry name" value="ComA-like_MBL-fold"/>
    <property type="match status" value="1"/>
</dbReference>
<feature type="domain" description="Metallo-beta-lactamase" evidence="6">
    <location>
        <begin position="509"/>
        <end position="720"/>
    </location>
</feature>
<dbReference type="PANTHER" id="PTHR30619">
    <property type="entry name" value="DNA INTERNALIZATION/COMPETENCE PROTEIN COMEC/REC2"/>
    <property type="match status" value="1"/>
</dbReference>
<evidence type="ECO:0000259" key="6">
    <source>
        <dbReference type="SMART" id="SM00849"/>
    </source>
</evidence>
<reference evidence="8" key="1">
    <citation type="submission" date="2020-10" db="EMBL/GenBank/DDBJ databases">
        <title>Complete genome sequence of Bacillus velezensis NST6.</title>
        <authorList>
            <person name="Choi J."/>
        </authorList>
    </citation>
    <scope>NUCLEOTIDE SEQUENCE [LARGE SCALE GENOMIC DNA]</scope>
    <source>
        <strain evidence="8">NST6</strain>
    </source>
</reference>
<name>A0A411A869_BACVE</name>
<dbReference type="InterPro" id="IPR001279">
    <property type="entry name" value="Metallo-B-lactamas"/>
</dbReference>
<gene>
    <name evidence="7" type="primary">comEC</name>
    <name evidence="7" type="ORF">BACVE_003283</name>
</gene>
<comment type="subcellular location">
    <subcellularLocation>
        <location evidence="1">Cell membrane</location>
        <topology evidence="1">Multi-pass membrane protein</topology>
    </subcellularLocation>
</comment>
<dbReference type="SMART" id="SM00849">
    <property type="entry name" value="Lactamase_B"/>
    <property type="match status" value="1"/>
</dbReference>